<comment type="caution">
    <text evidence="2">The sequence shown here is derived from an EMBL/GenBank/DDBJ whole genome shotgun (WGS) entry which is preliminary data.</text>
</comment>
<sequence length="167" mass="18015">MFYNGYLAQFGSLPTELVVNSLEFFKVVLKIHDIKVDYKKAEEALREEGIDVTAKALMHRITKLKATQAEPAEPGKASPVKAAKRAADGKAKGVIADPDDEEGGANEDAEATEAKTTMPKAKKPRTVKPKAEGAKGKAKKPAKKPKQEASDEEELIPNSDNGDDDVI</sequence>
<feature type="region of interest" description="Disordered" evidence="1">
    <location>
        <begin position="65"/>
        <end position="167"/>
    </location>
</feature>
<dbReference type="Proteomes" id="UP000664521">
    <property type="component" value="Unassembled WGS sequence"/>
</dbReference>
<accession>A0A8H3ITW7</accession>
<name>A0A8H3ITW7_9LECA</name>
<dbReference type="AlphaFoldDB" id="A0A8H3ITW7"/>
<reference evidence="2" key="1">
    <citation type="submission" date="2021-03" db="EMBL/GenBank/DDBJ databases">
        <authorList>
            <person name="Tagirdzhanova G."/>
        </authorList>
    </citation>
    <scope>NUCLEOTIDE SEQUENCE</scope>
</reference>
<feature type="compositionally biased region" description="Acidic residues" evidence="1">
    <location>
        <begin position="97"/>
        <end position="111"/>
    </location>
</feature>
<gene>
    <name evidence="2" type="ORF">HETSPECPRED_006645</name>
</gene>
<evidence type="ECO:0000313" key="2">
    <source>
        <dbReference type="EMBL" id="CAF9927680.1"/>
    </source>
</evidence>
<keyword evidence="3" id="KW-1185">Reference proteome</keyword>
<organism evidence="2 3">
    <name type="scientific">Heterodermia speciosa</name>
    <dbReference type="NCBI Taxonomy" id="116794"/>
    <lineage>
        <taxon>Eukaryota</taxon>
        <taxon>Fungi</taxon>
        <taxon>Dikarya</taxon>
        <taxon>Ascomycota</taxon>
        <taxon>Pezizomycotina</taxon>
        <taxon>Lecanoromycetes</taxon>
        <taxon>OSLEUM clade</taxon>
        <taxon>Lecanoromycetidae</taxon>
        <taxon>Caliciales</taxon>
        <taxon>Physciaceae</taxon>
        <taxon>Heterodermia</taxon>
    </lineage>
</organism>
<evidence type="ECO:0000313" key="3">
    <source>
        <dbReference type="Proteomes" id="UP000664521"/>
    </source>
</evidence>
<proteinExistence type="predicted"/>
<protein>
    <submittedName>
        <fullName evidence="2">Uncharacterized protein</fullName>
    </submittedName>
</protein>
<dbReference type="EMBL" id="CAJPDS010000045">
    <property type="protein sequence ID" value="CAF9927680.1"/>
    <property type="molecule type" value="Genomic_DNA"/>
</dbReference>
<feature type="compositionally biased region" description="Acidic residues" evidence="1">
    <location>
        <begin position="150"/>
        <end position="167"/>
    </location>
</feature>
<evidence type="ECO:0000256" key="1">
    <source>
        <dbReference type="SAM" id="MobiDB-lite"/>
    </source>
</evidence>
<dbReference type="OrthoDB" id="5418867at2759"/>